<accession>A0A7J5Z5C5</accession>
<feature type="compositionally biased region" description="Polar residues" evidence="1">
    <location>
        <begin position="31"/>
        <end position="43"/>
    </location>
</feature>
<dbReference type="EMBL" id="JAAKFY010000006">
    <property type="protein sequence ID" value="KAF3856733.1"/>
    <property type="molecule type" value="Genomic_DNA"/>
</dbReference>
<evidence type="ECO:0000313" key="2">
    <source>
        <dbReference type="EMBL" id="KAF3856733.1"/>
    </source>
</evidence>
<feature type="region of interest" description="Disordered" evidence="1">
    <location>
        <begin position="22"/>
        <end position="57"/>
    </location>
</feature>
<keyword evidence="3" id="KW-1185">Reference proteome</keyword>
<dbReference type="AlphaFoldDB" id="A0A7J5Z5C5"/>
<sequence>MKALEPLYSGFAMETSAGFILPPAAPSSSSRNNQVQPTHTAATMTPRWPTQCHSSAGGAVSGDSMMWMIPFTAGMSHPTSSRLFTSLKL</sequence>
<name>A0A7J5Z5C5_DISMA</name>
<organism evidence="2 3">
    <name type="scientific">Dissostichus mawsoni</name>
    <name type="common">Antarctic cod</name>
    <dbReference type="NCBI Taxonomy" id="36200"/>
    <lineage>
        <taxon>Eukaryota</taxon>
        <taxon>Metazoa</taxon>
        <taxon>Chordata</taxon>
        <taxon>Craniata</taxon>
        <taxon>Vertebrata</taxon>
        <taxon>Euteleostomi</taxon>
        <taxon>Actinopterygii</taxon>
        <taxon>Neopterygii</taxon>
        <taxon>Teleostei</taxon>
        <taxon>Neoteleostei</taxon>
        <taxon>Acanthomorphata</taxon>
        <taxon>Eupercaria</taxon>
        <taxon>Perciformes</taxon>
        <taxon>Notothenioidei</taxon>
        <taxon>Nototheniidae</taxon>
        <taxon>Dissostichus</taxon>
    </lineage>
</organism>
<protein>
    <submittedName>
        <fullName evidence="2">Uncharacterized protein</fullName>
    </submittedName>
</protein>
<reference evidence="2 3" key="1">
    <citation type="submission" date="2020-03" db="EMBL/GenBank/DDBJ databases">
        <title>Dissostichus mawsoni Genome sequencing and assembly.</title>
        <authorList>
            <person name="Park H."/>
        </authorList>
    </citation>
    <scope>NUCLEOTIDE SEQUENCE [LARGE SCALE GENOMIC DNA]</scope>
    <source>
        <strain evidence="2">DM0001</strain>
        <tissue evidence="2">Muscle</tissue>
    </source>
</reference>
<dbReference type="Proteomes" id="UP000518266">
    <property type="component" value="Unassembled WGS sequence"/>
</dbReference>
<evidence type="ECO:0000313" key="3">
    <source>
        <dbReference type="Proteomes" id="UP000518266"/>
    </source>
</evidence>
<comment type="caution">
    <text evidence="2">The sequence shown here is derived from an EMBL/GenBank/DDBJ whole genome shotgun (WGS) entry which is preliminary data.</text>
</comment>
<gene>
    <name evidence="2" type="ORF">F7725_017456</name>
</gene>
<evidence type="ECO:0000256" key="1">
    <source>
        <dbReference type="SAM" id="MobiDB-lite"/>
    </source>
</evidence>
<proteinExistence type="predicted"/>